<dbReference type="InterPro" id="IPR002110">
    <property type="entry name" value="Ankyrin_rpt"/>
</dbReference>
<dbReference type="PROSITE" id="PS50297">
    <property type="entry name" value="ANK_REP_REGION"/>
    <property type="match status" value="2"/>
</dbReference>
<organism evidence="4 5">
    <name type="scientific">Cladobotryum mycophilum</name>
    <dbReference type="NCBI Taxonomy" id="491253"/>
    <lineage>
        <taxon>Eukaryota</taxon>
        <taxon>Fungi</taxon>
        <taxon>Dikarya</taxon>
        <taxon>Ascomycota</taxon>
        <taxon>Pezizomycotina</taxon>
        <taxon>Sordariomycetes</taxon>
        <taxon>Hypocreomycetidae</taxon>
        <taxon>Hypocreales</taxon>
        <taxon>Hypocreaceae</taxon>
        <taxon>Cladobotryum</taxon>
    </lineage>
</organism>
<keyword evidence="2 3" id="KW-0040">ANK repeat</keyword>
<feature type="repeat" description="ANK" evidence="3">
    <location>
        <begin position="95"/>
        <end position="123"/>
    </location>
</feature>
<evidence type="ECO:0000313" key="5">
    <source>
        <dbReference type="Proteomes" id="UP001338125"/>
    </source>
</evidence>
<dbReference type="Proteomes" id="UP001338125">
    <property type="component" value="Unassembled WGS sequence"/>
</dbReference>
<name>A0ABR0SIN1_9HYPO</name>
<dbReference type="PROSITE" id="PS50088">
    <property type="entry name" value="ANK_REPEAT"/>
    <property type="match status" value="2"/>
</dbReference>
<evidence type="ECO:0000256" key="2">
    <source>
        <dbReference type="ARBA" id="ARBA00023043"/>
    </source>
</evidence>
<proteinExistence type="predicted"/>
<dbReference type="InterPro" id="IPR036770">
    <property type="entry name" value="Ankyrin_rpt-contain_sf"/>
</dbReference>
<evidence type="ECO:0000256" key="1">
    <source>
        <dbReference type="ARBA" id="ARBA00022737"/>
    </source>
</evidence>
<keyword evidence="1" id="KW-0677">Repeat</keyword>
<evidence type="ECO:0000256" key="3">
    <source>
        <dbReference type="PROSITE-ProRule" id="PRU00023"/>
    </source>
</evidence>
<dbReference type="PANTHER" id="PTHR24189:SF50">
    <property type="entry name" value="ANKYRIN REPEAT AND SOCS BOX PROTEIN 2"/>
    <property type="match status" value="1"/>
</dbReference>
<accession>A0ABR0SIN1</accession>
<gene>
    <name evidence="4" type="ORF">PT974_05389</name>
</gene>
<feature type="repeat" description="ANK" evidence="3">
    <location>
        <begin position="52"/>
        <end position="81"/>
    </location>
</feature>
<dbReference type="EMBL" id="JAVFKD010000012">
    <property type="protein sequence ID" value="KAK5991993.1"/>
    <property type="molecule type" value="Genomic_DNA"/>
</dbReference>
<keyword evidence="5" id="KW-1185">Reference proteome</keyword>
<dbReference type="InterPro" id="IPR050745">
    <property type="entry name" value="Multifunctional_regulatory"/>
</dbReference>
<dbReference type="PANTHER" id="PTHR24189">
    <property type="entry name" value="MYOTROPHIN"/>
    <property type="match status" value="1"/>
</dbReference>
<dbReference type="SUPFAM" id="SSF48403">
    <property type="entry name" value="Ankyrin repeat"/>
    <property type="match status" value="1"/>
</dbReference>
<evidence type="ECO:0000313" key="4">
    <source>
        <dbReference type="EMBL" id="KAK5991993.1"/>
    </source>
</evidence>
<comment type="caution">
    <text evidence="4">The sequence shown here is derived from an EMBL/GenBank/DDBJ whole genome shotgun (WGS) entry which is preliminary data.</text>
</comment>
<protein>
    <submittedName>
        <fullName evidence="4">Ankyrin repeat and SOCS box 3-like protein</fullName>
    </submittedName>
</protein>
<sequence>MSLVTEAGEGNSPIGEVILHRFYLQIAELLKQEVSVEFYRKKYYRQKPCRISPLFLAAWRGHTEVARLLLEYGADNNFECKFKRPSRESYGWCPPLILAVENGRVELTKMLLEYGADPNGAYHALSDTMWLEEPKWENSTPLVAAILWNHQAIFELLLETSGILINNRDVFYRTPYYWAVLRRNRLATSMLQVRGGNLLGEERKGD</sequence>
<reference evidence="4 5" key="1">
    <citation type="submission" date="2024-01" db="EMBL/GenBank/DDBJ databases">
        <title>Complete genome of Cladobotryum mycophilum ATHUM6906.</title>
        <authorList>
            <person name="Christinaki A.C."/>
            <person name="Myridakis A.I."/>
            <person name="Kouvelis V.N."/>
        </authorList>
    </citation>
    <scope>NUCLEOTIDE SEQUENCE [LARGE SCALE GENOMIC DNA]</scope>
    <source>
        <strain evidence="4 5">ATHUM6906</strain>
    </source>
</reference>
<dbReference type="SMART" id="SM00248">
    <property type="entry name" value="ANK"/>
    <property type="match status" value="3"/>
</dbReference>
<dbReference type="Pfam" id="PF12796">
    <property type="entry name" value="Ank_2"/>
    <property type="match status" value="1"/>
</dbReference>
<dbReference type="Gene3D" id="1.25.40.20">
    <property type="entry name" value="Ankyrin repeat-containing domain"/>
    <property type="match status" value="1"/>
</dbReference>